<evidence type="ECO:0000313" key="1">
    <source>
        <dbReference type="EMBL" id="KAI8552541.1"/>
    </source>
</evidence>
<accession>A0ACC0NHQ7</accession>
<keyword evidence="2" id="KW-1185">Reference proteome</keyword>
<proteinExistence type="predicted"/>
<sequence length="204" mass="22383">MVIYGLSHAARLVNSYMVLIVVSEIIKYLLPSILFKILNSQSFYVTASTRVSNELGAGNPDRAKHAVVVTLMLSLVLTLIVVSALAIWAGFFSVSSTIIKDYASLCHFVVISIILESITGVLSGVARGCGWQNFAVFFNLGTLYCIGTPISIILGFKHKLYARVVGFLLLMLRSKWTRMEFTEGVSPKSHCSSIRTTNPLSDLE</sequence>
<name>A0ACC0NHQ7_RHOML</name>
<reference evidence="1" key="1">
    <citation type="submission" date="2022-02" db="EMBL/GenBank/DDBJ databases">
        <title>Plant Genome Project.</title>
        <authorList>
            <person name="Zhang R.-G."/>
        </authorList>
    </citation>
    <scope>NUCLEOTIDE SEQUENCE</scope>
    <source>
        <strain evidence="1">AT1</strain>
    </source>
</reference>
<comment type="caution">
    <text evidence="1">The sequence shown here is derived from an EMBL/GenBank/DDBJ whole genome shotgun (WGS) entry which is preliminary data.</text>
</comment>
<protein>
    <submittedName>
        <fullName evidence="1">Uncharacterized protein</fullName>
    </submittedName>
</protein>
<evidence type="ECO:0000313" key="2">
    <source>
        <dbReference type="Proteomes" id="UP001062846"/>
    </source>
</evidence>
<dbReference type="EMBL" id="CM046393">
    <property type="protein sequence ID" value="KAI8552541.1"/>
    <property type="molecule type" value="Genomic_DNA"/>
</dbReference>
<gene>
    <name evidence="1" type="ORF">RHMOL_Rhmol06G0275000</name>
</gene>
<dbReference type="Proteomes" id="UP001062846">
    <property type="component" value="Chromosome 6"/>
</dbReference>
<organism evidence="1 2">
    <name type="scientific">Rhododendron molle</name>
    <name type="common">Chinese azalea</name>
    <name type="synonym">Azalea mollis</name>
    <dbReference type="NCBI Taxonomy" id="49168"/>
    <lineage>
        <taxon>Eukaryota</taxon>
        <taxon>Viridiplantae</taxon>
        <taxon>Streptophyta</taxon>
        <taxon>Embryophyta</taxon>
        <taxon>Tracheophyta</taxon>
        <taxon>Spermatophyta</taxon>
        <taxon>Magnoliopsida</taxon>
        <taxon>eudicotyledons</taxon>
        <taxon>Gunneridae</taxon>
        <taxon>Pentapetalae</taxon>
        <taxon>asterids</taxon>
        <taxon>Ericales</taxon>
        <taxon>Ericaceae</taxon>
        <taxon>Ericoideae</taxon>
        <taxon>Rhodoreae</taxon>
        <taxon>Rhododendron</taxon>
    </lineage>
</organism>